<comment type="caution">
    <text evidence="2">The sequence shown here is derived from an EMBL/GenBank/DDBJ whole genome shotgun (WGS) entry which is preliminary data.</text>
</comment>
<feature type="transmembrane region" description="Helical" evidence="1">
    <location>
        <begin position="36"/>
        <end position="58"/>
    </location>
</feature>
<accession>A0A8J7GYH2</accession>
<dbReference type="AlphaFoldDB" id="A0A8J7GYH2"/>
<name>A0A8J7GYH2_9ACTN</name>
<proteinExistence type="predicted"/>
<protein>
    <submittedName>
        <fullName evidence="2">Uncharacterized protein</fullName>
    </submittedName>
</protein>
<evidence type="ECO:0000313" key="2">
    <source>
        <dbReference type="EMBL" id="MBG6140551.1"/>
    </source>
</evidence>
<dbReference type="Proteomes" id="UP000622552">
    <property type="component" value="Unassembled WGS sequence"/>
</dbReference>
<keyword evidence="3" id="KW-1185">Reference proteome</keyword>
<organism evidence="2 3">
    <name type="scientific">Longispora fulva</name>
    <dbReference type="NCBI Taxonomy" id="619741"/>
    <lineage>
        <taxon>Bacteria</taxon>
        <taxon>Bacillati</taxon>
        <taxon>Actinomycetota</taxon>
        <taxon>Actinomycetes</taxon>
        <taxon>Micromonosporales</taxon>
        <taxon>Micromonosporaceae</taxon>
        <taxon>Longispora</taxon>
    </lineage>
</organism>
<dbReference type="EMBL" id="JADOUF010000001">
    <property type="protein sequence ID" value="MBG6140551.1"/>
    <property type="molecule type" value="Genomic_DNA"/>
</dbReference>
<reference evidence="2" key="1">
    <citation type="submission" date="2020-11" db="EMBL/GenBank/DDBJ databases">
        <title>Sequencing the genomes of 1000 actinobacteria strains.</title>
        <authorList>
            <person name="Klenk H.-P."/>
        </authorList>
    </citation>
    <scope>NUCLEOTIDE SEQUENCE</scope>
    <source>
        <strain evidence="2">DSM 45356</strain>
    </source>
</reference>
<keyword evidence="1" id="KW-0472">Membrane</keyword>
<keyword evidence="1" id="KW-1133">Transmembrane helix</keyword>
<evidence type="ECO:0000256" key="1">
    <source>
        <dbReference type="SAM" id="Phobius"/>
    </source>
</evidence>
<sequence>MSGPTRELPIIDRHPTRRVYQASVSRRDRMVAVTEGACLPVVVVFGCLLLAYGIAAAFRLLP</sequence>
<gene>
    <name evidence="2" type="ORF">IW245_006745</name>
</gene>
<evidence type="ECO:0000313" key="3">
    <source>
        <dbReference type="Proteomes" id="UP000622552"/>
    </source>
</evidence>
<keyword evidence="1" id="KW-0812">Transmembrane</keyword>